<dbReference type="AlphaFoldDB" id="A0A2A4JW49"/>
<dbReference type="EMBL" id="NWSH01000549">
    <property type="protein sequence ID" value="PCG75713.1"/>
    <property type="molecule type" value="Genomic_DNA"/>
</dbReference>
<keyword evidence="1" id="KW-0732">Signal</keyword>
<dbReference type="SUPFAM" id="SSF47565">
    <property type="entry name" value="Insect pheromone/odorant-binding proteins"/>
    <property type="match status" value="1"/>
</dbReference>
<feature type="chain" id="PRO_5012697884" description="Odorant binding protein" evidence="1">
    <location>
        <begin position="19"/>
        <end position="143"/>
    </location>
</feature>
<organism evidence="2">
    <name type="scientific">Heliothis virescens</name>
    <name type="common">Tobacco budworm moth</name>
    <dbReference type="NCBI Taxonomy" id="7102"/>
    <lineage>
        <taxon>Eukaryota</taxon>
        <taxon>Metazoa</taxon>
        <taxon>Ecdysozoa</taxon>
        <taxon>Arthropoda</taxon>
        <taxon>Hexapoda</taxon>
        <taxon>Insecta</taxon>
        <taxon>Pterygota</taxon>
        <taxon>Neoptera</taxon>
        <taxon>Endopterygota</taxon>
        <taxon>Lepidoptera</taxon>
        <taxon>Glossata</taxon>
        <taxon>Ditrysia</taxon>
        <taxon>Noctuoidea</taxon>
        <taxon>Noctuidae</taxon>
        <taxon>Heliothinae</taxon>
        <taxon>Heliothis</taxon>
    </lineage>
</organism>
<dbReference type="InterPro" id="IPR006170">
    <property type="entry name" value="PBP/GOBP"/>
</dbReference>
<comment type="caution">
    <text evidence="2">The sequence shown here is derived from an EMBL/GenBank/DDBJ whole genome shotgun (WGS) entry which is preliminary data.</text>
</comment>
<dbReference type="Gene3D" id="1.10.238.20">
    <property type="entry name" value="Pheromone/general odorant binding protein domain"/>
    <property type="match status" value="1"/>
</dbReference>
<dbReference type="GO" id="GO:0005549">
    <property type="term" value="F:odorant binding"/>
    <property type="evidence" value="ECO:0007669"/>
    <property type="project" value="InterPro"/>
</dbReference>
<gene>
    <name evidence="2" type="ORF">B5V51_11102</name>
</gene>
<name>A0A2A4JW49_HELVI</name>
<dbReference type="SMART" id="SM00708">
    <property type="entry name" value="PhBP"/>
    <property type="match status" value="1"/>
</dbReference>
<feature type="signal peptide" evidence="1">
    <location>
        <begin position="1"/>
        <end position="18"/>
    </location>
</feature>
<evidence type="ECO:0000313" key="2">
    <source>
        <dbReference type="EMBL" id="PCG75713.1"/>
    </source>
</evidence>
<protein>
    <recommendedName>
        <fullName evidence="3">Odorant binding protein</fullName>
    </recommendedName>
</protein>
<dbReference type="Pfam" id="PF01395">
    <property type="entry name" value="PBP_GOBP"/>
    <property type="match status" value="1"/>
</dbReference>
<proteinExistence type="predicted"/>
<dbReference type="CDD" id="cd23992">
    <property type="entry name" value="PBP_GOBP"/>
    <property type="match status" value="1"/>
</dbReference>
<evidence type="ECO:0008006" key="3">
    <source>
        <dbReference type="Google" id="ProtNLM"/>
    </source>
</evidence>
<sequence>MFKVELALVILFLGLVHCHNKTHVKTEAIQMKKRYQMECIEETRVDADAISEVRKGHWSVSKEQLQLVKDWALCAMIKSGLMTKQGVYKIDVALQKVPRTERYNAEKLIDKCLSTKAIPAPDIAFEFVKCYQKTNANYTVSIF</sequence>
<dbReference type="SMR" id="A0A2A4JW49"/>
<dbReference type="InterPro" id="IPR036728">
    <property type="entry name" value="PBP_GOBP_sf"/>
</dbReference>
<evidence type="ECO:0000256" key="1">
    <source>
        <dbReference type="SAM" id="SignalP"/>
    </source>
</evidence>
<reference evidence="2" key="1">
    <citation type="submission" date="2017-09" db="EMBL/GenBank/DDBJ databases">
        <title>Contemporary evolution of a Lepidopteran species, Heliothis virescens, in response to modern agricultural practices.</title>
        <authorList>
            <person name="Fritz M.L."/>
            <person name="Deyonke A.M."/>
            <person name="Papanicolaou A."/>
            <person name="Micinski S."/>
            <person name="Westbrook J."/>
            <person name="Gould F."/>
        </authorList>
    </citation>
    <scope>NUCLEOTIDE SEQUENCE [LARGE SCALE GENOMIC DNA]</scope>
    <source>
        <strain evidence="2">HvINT-</strain>
        <tissue evidence="2">Whole body</tissue>
    </source>
</reference>
<accession>A0A2A4JW49</accession>